<evidence type="ECO:0000256" key="4">
    <source>
        <dbReference type="ARBA" id="ARBA00022989"/>
    </source>
</evidence>
<dbReference type="CDD" id="cd06173">
    <property type="entry name" value="MFS_MefA_like"/>
    <property type="match status" value="1"/>
</dbReference>
<keyword evidence="2" id="KW-1003">Cell membrane</keyword>
<dbReference type="Proteomes" id="UP001499930">
    <property type="component" value="Unassembled WGS sequence"/>
</dbReference>
<dbReference type="PANTHER" id="PTHR23513">
    <property type="entry name" value="INTEGRAL MEMBRANE EFFLUX PROTEIN-RELATED"/>
    <property type="match status" value="1"/>
</dbReference>
<dbReference type="Pfam" id="PF07690">
    <property type="entry name" value="MFS_1"/>
    <property type="match status" value="1"/>
</dbReference>
<evidence type="ECO:0000256" key="6">
    <source>
        <dbReference type="SAM" id="Phobius"/>
    </source>
</evidence>
<feature type="transmembrane region" description="Helical" evidence="6">
    <location>
        <begin position="162"/>
        <end position="190"/>
    </location>
</feature>
<evidence type="ECO:0000313" key="9">
    <source>
        <dbReference type="Proteomes" id="UP001499930"/>
    </source>
</evidence>
<accession>A0ABP6KKZ4</accession>
<feature type="transmembrane region" description="Helical" evidence="6">
    <location>
        <begin position="310"/>
        <end position="329"/>
    </location>
</feature>
<feature type="transmembrane region" description="Helical" evidence="6">
    <location>
        <begin position="377"/>
        <end position="394"/>
    </location>
</feature>
<feature type="transmembrane region" description="Helical" evidence="6">
    <location>
        <begin position="284"/>
        <end position="304"/>
    </location>
</feature>
<dbReference type="EMBL" id="BAAAWD010000012">
    <property type="protein sequence ID" value="GAA3016058.1"/>
    <property type="molecule type" value="Genomic_DNA"/>
</dbReference>
<name>A0ABP6KKZ4_9ACTN</name>
<dbReference type="PROSITE" id="PS50850">
    <property type="entry name" value="MFS"/>
    <property type="match status" value="1"/>
</dbReference>
<keyword evidence="3 6" id="KW-0812">Transmembrane</keyword>
<evidence type="ECO:0000256" key="3">
    <source>
        <dbReference type="ARBA" id="ARBA00022692"/>
    </source>
</evidence>
<feature type="domain" description="Major facilitator superfamily (MFS) profile" evidence="7">
    <location>
        <begin position="15"/>
        <end position="399"/>
    </location>
</feature>
<dbReference type="InterPro" id="IPR020846">
    <property type="entry name" value="MFS_dom"/>
</dbReference>
<protein>
    <submittedName>
        <fullName evidence="8">MFS transporter</fullName>
    </submittedName>
</protein>
<dbReference type="InterPro" id="IPR036259">
    <property type="entry name" value="MFS_trans_sf"/>
</dbReference>
<evidence type="ECO:0000256" key="5">
    <source>
        <dbReference type="ARBA" id="ARBA00023136"/>
    </source>
</evidence>
<sequence>MTPMRDTLSPLRDARFRLLWAGQSLSAVGDSITAVALALAIVTTTGSATDLGLVLAAQSIATVTLMLPGGVWADRLPRRRVMVAADLVRGLAHAAMGFELVTGTVDIAHLAILAALSGAGSAFFMPATTGLVPATVAPEHLSRANALMAIAQRGSILLGPGIATALALTVGAGWALLLDALTFAVSAVLLGRLRLAPIPPTPHEPFLRQLAEGWTQMRRHRWYWTNLIGHSMWNLSRCVLITIGPVLAVTTLGGELAWGTIVQGGTIGALGGALLALRVRPKRPLVVANLVLALGALPLALLAAGMSAPMVAVAYGLMTGGLALMAPMWETLVQEHIPAEAISRVSAYDWLLSLGLMPLGMALAGPLATAAGTAPTLYGAAALLAVSCLGVLLLPDIRRLGHRSTDAVPEAVPSHPAT</sequence>
<keyword evidence="9" id="KW-1185">Reference proteome</keyword>
<keyword evidence="5 6" id="KW-0472">Membrane</keyword>
<evidence type="ECO:0000256" key="2">
    <source>
        <dbReference type="ARBA" id="ARBA00022475"/>
    </source>
</evidence>
<dbReference type="RefSeq" id="WP_344898417.1">
    <property type="nucleotide sequence ID" value="NZ_BAAAWD010000012.1"/>
</dbReference>
<evidence type="ECO:0000256" key="1">
    <source>
        <dbReference type="ARBA" id="ARBA00004651"/>
    </source>
</evidence>
<dbReference type="Gene3D" id="1.20.1250.20">
    <property type="entry name" value="MFS general substrate transporter like domains"/>
    <property type="match status" value="1"/>
</dbReference>
<feature type="transmembrane region" description="Helical" evidence="6">
    <location>
        <begin position="227"/>
        <end position="250"/>
    </location>
</feature>
<feature type="transmembrane region" description="Helical" evidence="6">
    <location>
        <begin position="256"/>
        <end position="277"/>
    </location>
</feature>
<feature type="transmembrane region" description="Helical" evidence="6">
    <location>
        <begin position="350"/>
        <end position="371"/>
    </location>
</feature>
<dbReference type="InterPro" id="IPR011701">
    <property type="entry name" value="MFS"/>
</dbReference>
<gene>
    <name evidence="8" type="ORF">GCM10017559_44580</name>
</gene>
<organism evidence="8 9">
    <name type="scientific">Streptosporangium longisporum</name>
    <dbReference type="NCBI Taxonomy" id="46187"/>
    <lineage>
        <taxon>Bacteria</taxon>
        <taxon>Bacillati</taxon>
        <taxon>Actinomycetota</taxon>
        <taxon>Actinomycetes</taxon>
        <taxon>Streptosporangiales</taxon>
        <taxon>Streptosporangiaceae</taxon>
        <taxon>Streptosporangium</taxon>
    </lineage>
</organism>
<keyword evidence="4 6" id="KW-1133">Transmembrane helix</keyword>
<dbReference type="SUPFAM" id="SSF103473">
    <property type="entry name" value="MFS general substrate transporter"/>
    <property type="match status" value="1"/>
</dbReference>
<proteinExistence type="predicted"/>
<feature type="transmembrane region" description="Helical" evidence="6">
    <location>
        <begin position="50"/>
        <end position="73"/>
    </location>
</feature>
<comment type="caution">
    <text evidence="8">The sequence shown here is derived from an EMBL/GenBank/DDBJ whole genome shotgun (WGS) entry which is preliminary data.</text>
</comment>
<evidence type="ECO:0000259" key="7">
    <source>
        <dbReference type="PROSITE" id="PS50850"/>
    </source>
</evidence>
<evidence type="ECO:0000313" key="8">
    <source>
        <dbReference type="EMBL" id="GAA3016058.1"/>
    </source>
</evidence>
<comment type="subcellular location">
    <subcellularLocation>
        <location evidence="1">Cell membrane</location>
        <topology evidence="1">Multi-pass membrane protein</topology>
    </subcellularLocation>
</comment>
<dbReference type="PANTHER" id="PTHR23513:SF11">
    <property type="entry name" value="STAPHYLOFERRIN A TRANSPORTER"/>
    <property type="match status" value="1"/>
</dbReference>
<reference evidence="9" key="1">
    <citation type="journal article" date="2019" name="Int. J. Syst. Evol. Microbiol.">
        <title>The Global Catalogue of Microorganisms (GCM) 10K type strain sequencing project: providing services to taxonomists for standard genome sequencing and annotation.</title>
        <authorList>
            <consortium name="The Broad Institute Genomics Platform"/>
            <consortium name="The Broad Institute Genome Sequencing Center for Infectious Disease"/>
            <person name="Wu L."/>
            <person name="Ma J."/>
        </authorList>
    </citation>
    <scope>NUCLEOTIDE SEQUENCE [LARGE SCALE GENOMIC DNA]</scope>
    <source>
        <strain evidence="9">JCM 3106</strain>
    </source>
</reference>